<dbReference type="PANTHER" id="PTHR11070:SF23">
    <property type="entry name" value="RECBCD ENZYME SUBUNIT RECB"/>
    <property type="match status" value="1"/>
</dbReference>
<keyword evidence="7" id="KW-0067">ATP-binding</keyword>
<evidence type="ECO:0000256" key="2">
    <source>
        <dbReference type="ARBA" id="ARBA00022741"/>
    </source>
</evidence>
<dbReference type="Gene3D" id="3.90.320.10">
    <property type="match status" value="1"/>
</dbReference>
<evidence type="ECO:0000256" key="8">
    <source>
        <dbReference type="ARBA" id="ARBA00023125"/>
    </source>
</evidence>
<name>A0ABY5PFT1_9ACTN</name>
<evidence type="ECO:0000256" key="6">
    <source>
        <dbReference type="ARBA" id="ARBA00022839"/>
    </source>
</evidence>
<reference evidence="12" key="1">
    <citation type="submission" date="2021-11" db="EMBL/GenBank/DDBJ databases">
        <title>Cultivation dependent microbiological survey of springs from the worlds oldest radium mine currently devoted to the extraction of radon-saturated water.</title>
        <authorList>
            <person name="Kapinusova G."/>
            <person name="Smrhova T."/>
            <person name="Strejcek M."/>
            <person name="Suman J."/>
            <person name="Jani K."/>
            <person name="Pajer P."/>
            <person name="Uhlik O."/>
        </authorList>
    </citation>
    <scope>NUCLEOTIDE SEQUENCE [LARGE SCALE GENOMIC DNA]</scope>
    <source>
        <strain evidence="12">J379</strain>
    </source>
</reference>
<proteinExistence type="predicted"/>
<organism evidence="11 12">
    <name type="scientific">Svornostia abyssi</name>
    <dbReference type="NCBI Taxonomy" id="2898438"/>
    <lineage>
        <taxon>Bacteria</taxon>
        <taxon>Bacillati</taxon>
        <taxon>Actinomycetota</taxon>
        <taxon>Thermoleophilia</taxon>
        <taxon>Solirubrobacterales</taxon>
        <taxon>Baekduiaceae</taxon>
        <taxon>Svornostia</taxon>
    </lineage>
</organism>
<feature type="domain" description="UvrD-like helicase C-terminal" evidence="10">
    <location>
        <begin position="29"/>
        <end position="330"/>
    </location>
</feature>
<keyword evidence="3" id="KW-0227">DNA damage</keyword>
<keyword evidence="9" id="KW-0234">DNA repair</keyword>
<evidence type="ECO:0000313" key="11">
    <source>
        <dbReference type="EMBL" id="UUY03262.1"/>
    </source>
</evidence>
<dbReference type="InterPro" id="IPR011335">
    <property type="entry name" value="Restrct_endonuc-II-like"/>
</dbReference>
<evidence type="ECO:0000259" key="10">
    <source>
        <dbReference type="PROSITE" id="PS51217"/>
    </source>
</evidence>
<dbReference type="SUPFAM" id="SSF52980">
    <property type="entry name" value="Restriction endonuclease-like"/>
    <property type="match status" value="1"/>
</dbReference>
<keyword evidence="12" id="KW-1185">Reference proteome</keyword>
<dbReference type="InterPro" id="IPR011604">
    <property type="entry name" value="PDDEXK-like_dom_sf"/>
</dbReference>
<keyword evidence="5" id="KW-0347">Helicase</keyword>
<keyword evidence="6" id="KW-0269">Exonuclease</keyword>
<dbReference type="SUPFAM" id="SSF52540">
    <property type="entry name" value="P-loop containing nucleoside triphosphate hydrolases"/>
    <property type="match status" value="1"/>
</dbReference>
<keyword evidence="1" id="KW-0540">Nuclease</keyword>
<evidence type="ECO:0000313" key="12">
    <source>
        <dbReference type="Proteomes" id="UP001058860"/>
    </source>
</evidence>
<evidence type="ECO:0000256" key="7">
    <source>
        <dbReference type="ARBA" id="ARBA00022840"/>
    </source>
</evidence>
<evidence type="ECO:0000256" key="3">
    <source>
        <dbReference type="ARBA" id="ARBA00022763"/>
    </source>
</evidence>
<keyword evidence="2" id="KW-0547">Nucleotide-binding</keyword>
<dbReference type="Gene3D" id="3.40.50.300">
    <property type="entry name" value="P-loop containing nucleotide triphosphate hydrolases"/>
    <property type="match status" value="2"/>
</dbReference>
<dbReference type="Proteomes" id="UP001058860">
    <property type="component" value="Chromosome"/>
</dbReference>
<dbReference type="EMBL" id="CP088295">
    <property type="protein sequence ID" value="UUY03262.1"/>
    <property type="molecule type" value="Genomic_DNA"/>
</dbReference>
<keyword evidence="4" id="KW-0378">Hydrolase</keyword>
<gene>
    <name evidence="11" type="ORF">LRS13_21730</name>
</gene>
<protein>
    <submittedName>
        <fullName evidence="11">PD-(D/E)XK nuclease family protein</fullName>
    </submittedName>
</protein>
<evidence type="ECO:0000256" key="5">
    <source>
        <dbReference type="ARBA" id="ARBA00022806"/>
    </source>
</evidence>
<sequence length="790" mass="84490">MSRCSAGRRAELAARDAVAVLSANFRSAPEILDAVNAVFAPRFGETFTPLRPGRELPRSEDPVIELLLTDAAAWDDETDPARPDLGALPGDKRWRHAEARLLAQRIADLVAAGEPPEDIVVLVRALGDLPAYERALEEQGLSVLASGGRGYWGRQVVRDLCGWLAALANPRDEAALFGVLASPLVGLSSDGLLHVAQAGRGRVWETIRGGDADARLADDDRDRLRRFAARFAHERTLAGRLAIDELLRRIIEAADYDLHVLRLPGGQRRLANVHKLLRLAAAQQGAGADLRAFVDHATAELDADAREGDAPVELSGSRAIRLMTIHAAKGLEFGIVCVADLGRELRRTVGAVLVDGDRVGLRLRTFDGTSEPALAHDAIKQDIVAAERAEEERIGYVALTRAERRLILSGGVKVDDWPNAHKPNASLLSWLGPALVPGIQSGLLDDAEPVRDVRVAGDGPRRPLVRCALNRPATVGRVLRPEHAAPAGRELPAARPLGMRPPAAAAPVTAPVPARVSFTQLADHRACGYRYYLRRILRLPEERADAVARDAAAQEPAGLEARLRGSIAHVLLEELDPARPGVWAPGGDPAARAALVRDMAAGWDAALDDEQAREIAGLVAGFAAAPLAARLAKARDVHREHPFAVGLGGDLLLSGVVDVLAVERGGALVVDYKTNRLEPGVDRAAYIDTAYGVQRDAYALAALRGGARRVTVAYVLLDRPAEPITFDVTSEGAADLETRLRVAAADLLAGRYEVTAAPHRALCQTCPGARGLCSYPRELLLRDTPGSVVG</sequence>
<dbReference type="InterPro" id="IPR014017">
    <property type="entry name" value="DNA_helicase_UvrD-like_C"/>
</dbReference>
<dbReference type="InterPro" id="IPR027417">
    <property type="entry name" value="P-loop_NTPase"/>
</dbReference>
<dbReference type="PROSITE" id="PS51217">
    <property type="entry name" value="UVRD_HELICASE_CTER"/>
    <property type="match status" value="1"/>
</dbReference>
<dbReference type="Pfam" id="PF12705">
    <property type="entry name" value="PDDEXK_1"/>
    <property type="match status" value="1"/>
</dbReference>
<dbReference type="RefSeq" id="WP_353863774.1">
    <property type="nucleotide sequence ID" value="NZ_CP088295.1"/>
</dbReference>
<evidence type="ECO:0000256" key="9">
    <source>
        <dbReference type="ARBA" id="ARBA00023204"/>
    </source>
</evidence>
<dbReference type="PANTHER" id="PTHR11070">
    <property type="entry name" value="UVRD / RECB / PCRA DNA HELICASE FAMILY MEMBER"/>
    <property type="match status" value="1"/>
</dbReference>
<keyword evidence="8" id="KW-0238">DNA-binding</keyword>
<evidence type="ECO:0000256" key="1">
    <source>
        <dbReference type="ARBA" id="ARBA00022722"/>
    </source>
</evidence>
<dbReference type="Gene3D" id="1.10.486.10">
    <property type="entry name" value="PCRA, domain 4"/>
    <property type="match status" value="1"/>
</dbReference>
<dbReference type="InterPro" id="IPR000212">
    <property type="entry name" value="DNA_helicase_UvrD/REP"/>
</dbReference>
<accession>A0ABY5PFT1</accession>
<dbReference type="Pfam" id="PF13361">
    <property type="entry name" value="UvrD_C"/>
    <property type="match status" value="2"/>
</dbReference>
<dbReference type="InterPro" id="IPR038726">
    <property type="entry name" value="PDDEXK_AddAB-type"/>
</dbReference>
<evidence type="ECO:0000256" key="4">
    <source>
        <dbReference type="ARBA" id="ARBA00022801"/>
    </source>
</evidence>